<accession>A0A212T1Y8</accession>
<feature type="transmembrane region" description="Helical" evidence="7">
    <location>
        <begin position="12"/>
        <end position="32"/>
    </location>
</feature>
<protein>
    <submittedName>
        <fullName evidence="8">Conserved hypothetical integral membrane protein</fullName>
    </submittedName>
</protein>
<gene>
    <name evidence="8" type="ORF">SAMN05445756_0198</name>
</gene>
<feature type="transmembrane region" description="Helical" evidence="7">
    <location>
        <begin position="44"/>
        <end position="66"/>
    </location>
</feature>
<evidence type="ECO:0000256" key="7">
    <source>
        <dbReference type="SAM" id="Phobius"/>
    </source>
</evidence>
<keyword evidence="6 7" id="KW-0472">Membrane</keyword>
<feature type="transmembrane region" description="Helical" evidence="7">
    <location>
        <begin position="72"/>
        <end position="91"/>
    </location>
</feature>
<keyword evidence="3" id="KW-1003">Cell membrane</keyword>
<keyword evidence="4 7" id="KW-0812">Transmembrane</keyword>
<dbReference type="EMBL" id="FYEZ01000001">
    <property type="protein sequence ID" value="SNC60068.1"/>
    <property type="molecule type" value="Genomic_DNA"/>
</dbReference>
<dbReference type="AlphaFoldDB" id="A0A212T1Y8"/>
<dbReference type="Proteomes" id="UP000198122">
    <property type="component" value="Unassembled WGS sequence"/>
</dbReference>
<feature type="transmembrane region" description="Helical" evidence="7">
    <location>
        <begin position="130"/>
        <end position="148"/>
    </location>
</feature>
<dbReference type="PANTHER" id="PTHR30106:SF1">
    <property type="entry name" value="UPF0324 MEMBRANE PROTEIN FN0533"/>
    <property type="match status" value="1"/>
</dbReference>
<evidence type="ECO:0000256" key="4">
    <source>
        <dbReference type="ARBA" id="ARBA00022692"/>
    </source>
</evidence>
<evidence type="ECO:0000256" key="3">
    <source>
        <dbReference type="ARBA" id="ARBA00022475"/>
    </source>
</evidence>
<proteinExistence type="inferred from homology"/>
<comment type="similarity">
    <text evidence="2">Belongs to the UPF0324 family.</text>
</comment>
<organism evidence="8 9">
    <name type="scientific">Kytococcus aerolatus</name>
    <dbReference type="NCBI Taxonomy" id="592308"/>
    <lineage>
        <taxon>Bacteria</taxon>
        <taxon>Bacillati</taxon>
        <taxon>Actinomycetota</taxon>
        <taxon>Actinomycetes</taxon>
        <taxon>Micrococcales</taxon>
        <taxon>Kytococcaceae</taxon>
        <taxon>Kytococcus</taxon>
    </lineage>
</organism>
<comment type="subcellular location">
    <subcellularLocation>
        <location evidence="1">Cell membrane</location>
        <topology evidence="1">Multi-pass membrane protein</topology>
    </subcellularLocation>
</comment>
<evidence type="ECO:0000313" key="8">
    <source>
        <dbReference type="EMBL" id="SNC60068.1"/>
    </source>
</evidence>
<keyword evidence="5 7" id="KW-1133">Transmembrane helix</keyword>
<dbReference type="InterPro" id="IPR018383">
    <property type="entry name" value="UPF0324_pro"/>
</dbReference>
<feature type="transmembrane region" description="Helical" evidence="7">
    <location>
        <begin position="103"/>
        <end position="124"/>
    </location>
</feature>
<evidence type="ECO:0000256" key="1">
    <source>
        <dbReference type="ARBA" id="ARBA00004651"/>
    </source>
</evidence>
<dbReference type="PANTHER" id="PTHR30106">
    <property type="entry name" value="INNER MEMBRANE PROTEIN YEIH-RELATED"/>
    <property type="match status" value="1"/>
</dbReference>
<reference evidence="8 9" key="1">
    <citation type="submission" date="2017-06" db="EMBL/GenBank/DDBJ databases">
        <authorList>
            <person name="Kim H.J."/>
            <person name="Triplett B.A."/>
        </authorList>
    </citation>
    <scope>NUCLEOTIDE SEQUENCE [LARGE SCALE GENOMIC DNA]</scope>
    <source>
        <strain evidence="8 9">DSM 22179</strain>
    </source>
</reference>
<dbReference type="GO" id="GO:0005886">
    <property type="term" value="C:plasma membrane"/>
    <property type="evidence" value="ECO:0007669"/>
    <property type="project" value="UniProtKB-SubCell"/>
</dbReference>
<evidence type="ECO:0000256" key="5">
    <source>
        <dbReference type="ARBA" id="ARBA00022989"/>
    </source>
</evidence>
<evidence type="ECO:0000313" key="9">
    <source>
        <dbReference type="Proteomes" id="UP000198122"/>
    </source>
</evidence>
<evidence type="ECO:0000256" key="6">
    <source>
        <dbReference type="ARBA" id="ARBA00023136"/>
    </source>
</evidence>
<feature type="transmembrane region" description="Helical" evidence="7">
    <location>
        <begin position="196"/>
        <end position="214"/>
    </location>
</feature>
<evidence type="ECO:0000256" key="2">
    <source>
        <dbReference type="ARBA" id="ARBA00007977"/>
    </source>
</evidence>
<feature type="transmembrane region" description="Helical" evidence="7">
    <location>
        <begin position="288"/>
        <end position="309"/>
    </location>
</feature>
<feature type="transmembrane region" description="Helical" evidence="7">
    <location>
        <begin position="226"/>
        <end position="244"/>
    </location>
</feature>
<dbReference type="Pfam" id="PF03601">
    <property type="entry name" value="Cons_hypoth698"/>
    <property type="match status" value="1"/>
</dbReference>
<name>A0A212T1Y8_9MICO</name>
<sequence>MATVLGTWMPVVGAPVFGILLGVLVAGLLPAARGERTAPGLAFAAKKVLQASIVVLGLGLSLGQVLRIGGESLPVMLGTLVVALVAAWLLGRWLGTPRDVTTLVGVGTGICGASAIAAASAVIKPRQEDVAYAIGTIFTFNILAVLLFPPLGHALGMDEAAFGLWAGTAINDTSSVVAAAYSYGDEAGPHAVVVKLVRTLMIIPIVLVLAWATARREQGGAERVPLRKVLPTFILLFLLAAALRSLGLVPDAWQEGVTTLGVLLITTALAAIGLTLRVDQVRAAGPRPLLLGGMVWVLVSVSSLGLQALTGTL</sequence>
<feature type="transmembrane region" description="Helical" evidence="7">
    <location>
        <begin position="256"/>
        <end position="276"/>
    </location>
</feature>
<keyword evidence="9" id="KW-1185">Reference proteome</keyword>